<proteinExistence type="predicted"/>
<dbReference type="AlphaFoldDB" id="A0A426XME5"/>
<comment type="caution">
    <text evidence="1">The sequence shown here is derived from an EMBL/GenBank/DDBJ whole genome shotgun (WGS) entry which is preliminary data.</text>
</comment>
<sequence>MITLKKRSKVVAFGQPAGVVGSATKASTKKGKGPTEVEVPLHDYSFWELCEVIDHARTDRYFASIMSKLCEGEGEEPLMSWWSSLLRLARVWTKGPMAVEYLRGALLPMLAK</sequence>
<dbReference type="Proteomes" id="UP000287651">
    <property type="component" value="Unassembled WGS sequence"/>
</dbReference>
<protein>
    <submittedName>
        <fullName evidence="1">Uncharacterized protein</fullName>
    </submittedName>
</protein>
<reference evidence="1 2" key="1">
    <citation type="journal article" date="2014" name="Agronomy (Basel)">
        <title>A Draft Genome Sequence for Ensete ventricosum, the Drought-Tolerant Tree Against Hunger.</title>
        <authorList>
            <person name="Harrison J."/>
            <person name="Moore K.A."/>
            <person name="Paszkiewicz K."/>
            <person name="Jones T."/>
            <person name="Grant M."/>
            <person name="Ambacheew D."/>
            <person name="Muzemil S."/>
            <person name="Studholme D.J."/>
        </authorList>
    </citation>
    <scope>NUCLEOTIDE SEQUENCE [LARGE SCALE GENOMIC DNA]</scope>
</reference>
<gene>
    <name evidence="1" type="ORF">B296_00038657</name>
</gene>
<evidence type="ECO:0000313" key="1">
    <source>
        <dbReference type="EMBL" id="RRT40595.1"/>
    </source>
</evidence>
<evidence type="ECO:0000313" key="2">
    <source>
        <dbReference type="Proteomes" id="UP000287651"/>
    </source>
</evidence>
<organism evidence="1 2">
    <name type="scientific">Ensete ventricosum</name>
    <name type="common">Abyssinian banana</name>
    <name type="synonym">Musa ensete</name>
    <dbReference type="NCBI Taxonomy" id="4639"/>
    <lineage>
        <taxon>Eukaryota</taxon>
        <taxon>Viridiplantae</taxon>
        <taxon>Streptophyta</taxon>
        <taxon>Embryophyta</taxon>
        <taxon>Tracheophyta</taxon>
        <taxon>Spermatophyta</taxon>
        <taxon>Magnoliopsida</taxon>
        <taxon>Liliopsida</taxon>
        <taxon>Zingiberales</taxon>
        <taxon>Musaceae</taxon>
        <taxon>Ensete</taxon>
    </lineage>
</organism>
<dbReference type="EMBL" id="AMZH03019254">
    <property type="protein sequence ID" value="RRT40595.1"/>
    <property type="molecule type" value="Genomic_DNA"/>
</dbReference>
<name>A0A426XME5_ENSVE</name>
<accession>A0A426XME5</accession>